<evidence type="ECO:0000313" key="2">
    <source>
        <dbReference type="Proteomes" id="UP000502377"/>
    </source>
</evidence>
<dbReference type="EMBL" id="CP012543">
    <property type="protein sequence ID" value="QCD47133.1"/>
    <property type="molecule type" value="Genomic_DNA"/>
</dbReference>
<gene>
    <name evidence="1" type="ORF">CRECT_1485</name>
</gene>
<sequence length="55" mass="6380">MPFADKFKKQKSAKTNSSNSATKFDKFKAVFKLVNSAAILVLQIYKDLKDRIIWR</sequence>
<protein>
    <submittedName>
        <fullName evidence="1">Uncharacterized protein</fullName>
    </submittedName>
</protein>
<accession>A0A6G5QN12</accession>
<dbReference type="Proteomes" id="UP000502377">
    <property type="component" value="Chromosome"/>
</dbReference>
<reference evidence="1 2" key="1">
    <citation type="submission" date="2016-07" db="EMBL/GenBank/DDBJ databases">
        <title>Comparative genomics of the Campylobacter concisus group.</title>
        <authorList>
            <person name="Miller W.G."/>
            <person name="Yee E."/>
            <person name="Chapman M.H."/>
            <person name="Huynh S."/>
            <person name="Bono J.L."/>
            <person name="On S.L.W."/>
            <person name="StLeger J."/>
            <person name="Foster G."/>
            <person name="Parker C.T."/>
        </authorList>
    </citation>
    <scope>NUCLEOTIDE SEQUENCE [LARGE SCALE GENOMIC DNA]</scope>
    <source>
        <strain evidence="1 2">ATCC 33238</strain>
    </source>
</reference>
<name>A0A6G5QN12_CAMRE</name>
<dbReference type="KEGG" id="crx:CRECT_1485"/>
<evidence type="ECO:0000313" key="1">
    <source>
        <dbReference type="EMBL" id="QCD47133.1"/>
    </source>
</evidence>
<proteinExistence type="predicted"/>
<organism evidence="1 2">
    <name type="scientific">Campylobacter rectus</name>
    <name type="common">Wolinella recta</name>
    <dbReference type="NCBI Taxonomy" id="203"/>
    <lineage>
        <taxon>Bacteria</taxon>
        <taxon>Pseudomonadati</taxon>
        <taxon>Campylobacterota</taxon>
        <taxon>Epsilonproteobacteria</taxon>
        <taxon>Campylobacterales</taxon>
        <taxon>Campylobacteraceae</taxon>
        <taxon>Campylobacter</taxon>
    </lineage>
</organism>
<dbReference type="AlphaFoldDB" id="A0A6G5QN12"/>